<sequence>MLHLSCVRGASYECLIEAIKKLTLLEDLEISPPYRHISAFDWLFQSVCKARPLLKNLKISFTMHSYYSFGDACLEECVDGDIYRTPLMCQLRSLELSNYIFSGLALTAILDNCSLLESLHITGLFVDGTMDAELQAKCARVKNLNLPFSSDEDYN</sequence>
<dbReference type="PANTHER" id="PTHR38926:SF74">
    <property type="entry name" value="OS08G0193600 PROTEIN"/>
    <property type="match status" value="1"/>
</dbReference>
<protein>
    <submittedName>
        <fullName evidence="1">Uncharacterized protein</fullName>
    </submittedName>
</protein>
<dbReference type="AlphaFoldDB" id="A0A8T0RG96"/>
<dbReference type="Gene3D" id="3.80.10.10">
    <property type="entry name" value="Ribonuclease Inhibitor"/>
    <property type="match status" value="1"/>
</dbReference>
<reference evidence="1" key="1">
    <citation type="submission" date="2020-05" db="EMBL/GenBank/DDBJ databases">
        <title>WGS assembly of Panicum virgatum.</title>
        <authorList>
            <person name="Lovell J.T."/>
            <person name="Jenkins J."/>
            <person name="Shu S."/>
            <person name="Juenger T.E."/>
            <person name="Schmutz J."/>
        </authorList>
    </citation>
    <scope>NUCLEOTIDE SEQUENCE</scope>
    <source>
        <strain evidence="1">AP13</strain>
    </source>
</reference>
<organism evidence="1 2">
    <name type="scientific">Panicum virgatum</name>
    <name type="common">Blackwell switchgrass</name>
    <dbReference type="NCBI Taxonomy" id="38727"/>
    <lineage>
        <taxon>Eukaryota</taxon>
        <taxon>Viridiplantae</taxon>
        <taxon>Streptophyta</taxon>
        <taxon>Embryophyta</taxon>
        <taxon>Tracheophyta</taxon>
        <taxon>Spermatophyta</taxon>
        <taxon>Magnoliopsida</taxon>
        <taxon>Liliopsida</taxon>
        <taxon>Poales</taxon>
        <taxon>Poaceae</taxon>
        <taxon>PACMAD clade</taxon>
        <taxon>Panicoideae</taxon>
        <taxon>Panicodae</taxon>
        <taxon>Paniceae</taxon>
        <taxon>Panicinae</taxon>
        <taxon>Panicum</taxon>
        <taxon>Panicum sect. Hiantes</taxon>
    </lineage>
</organism>
<evidence type="ECO:0000313" key="2">
    <source>
        <dbReference type="Proteomes" id="UP000823388"/>
    </source>
</evidence>
<dbReference type="EMBL" id="CM029047">
    <property type="protein sequence ID" value="KAG2584464.1"/>
    <property type="molecule type" value="Genomic_DNA"/>
</dbReference>
<proteinExistence type="predicted"/>
<comment type="caution">
    <text evidence="1">The sequence shown here is derived from an EMBL/GenBank/DDBJ whole genome shotgun (WGS) entry which is preliminary data.</text>
</comment>
<accession>A0A8T0RG96</accession>
<dbReference type="PANTHER" id="PTHR38926">
    <property type="entry name" value="F-BOX DOMAIN CONTAINING PROTEIN, EXPRESSED"/>
    <property type="match status" value="1"/>
</dbReference>
<gene>
    <name evidence="1" type="ORF">PVAP13_6KG262900</name>
</gene>
<keyword evidence="2" id="KW-1185">Reference proteome</keyword>
<dbReference type="SUPFAM" id="SSF52047">
    <property type="entry name" value="RNI-like"/>
    <property type="match status" value="1"/>
</dbReference>
<evidence type="ECO:0000313" key="1">
    <source>
        <dbReference type="EMBL" id="KAG2584464.1"/>
    </source>
</evidence>
<name>A0A8T0RG96_PANVG</name>
<dbReference type="InterPro" id="IPR032675">
    <property type="entry name" value="LRR_dom_sf"/>
</dbReference>
<dbReference type="Proteomes" id="UP000823388">
    <property type="component" value="Chromosome 6K"/>
</dbReference>